<dbReference type="InterPro" id="IPR036397">
    <property type="entry name" value="RNaseH_sf"/>
</dbReference>
<feature type="domain" description="Reverse transcriptase" evidence="1">
    <location>
        <begin position="373"/>
        <end position="647"/>
    </location>
</feature>
<dbReference type="GO" id="GO:0071897">
    <property type="term" value="P:DNA biosynthetic process"/>
    <property type="evidence" value="ECO:0007669"/>
    <property type="project" value="UniProtKB-ARBA"/>
</dbReference>
<name>A0A4Y2WUX3_ARAVE</name>
<evidence type="ECO:0008006" key="5">
    <source>
        <dbReference type="Google" id="ProtNLM"/>
    </source>
</evidence>
<dbReference type="GO" id="GO:0042575">
    <property type="term" value="C:DNA polymerase complex"/>
    <property type="evidence" value="ECO:0007669"/>
    <property type="project" value="UniProtKB-ARBA"/>
</dbReference>
<dbReference type="CDD" id="cd09276">
    <property type="entry name" value="Rnase_HI_RT_non_LTR"/>
    <property type="match status" value="1"/>
</dbReference>
<feature type="domain" description="RNase H type-1" evidence="2">
    <location>
        <begin position="805"/>
        <end position="932"/>
    </location>
</feature>
<dbReference type="Gene3D" id="3.60.10.10">
    <property type="entry name" value="Endonuclease/exonuclease/phosphatase"/>
    <property type="match status" value="1"/>
</dbReference>
<dbReference type="SUPFAM" id="SSF56672">
    <property type="entry name" value="DNA/RNA polymerases"/>
    <property type="match status" value="1"/>
</dbReference>
<dbReference type="Pfam" id="PF14529">
    <property type="entry name" value="Exo_endo_phos_2"/>
    <property type="match status" value="1"/>
</dbReference>
<dbReference type="SUPFAM" id="SSF53098">
    <property type="entry name" value="Ribonuclease H-like"/>
    <property type="match status" value="1"/>
</dbReference>
<gene>
    <name evidence="3" type="primary">R1A1-elementORF2_557</name>
    <name evidence="3" type="ORF">AVEN_165558_1</name>
</gene>
<comment type="caution">
    <text evidence="3">The sequence shown here is derived from an EMBL/GenBank/DDBJ whole genome shotgun (WGS) entry which is preliminary data.</text>
</comment>
<organism evidence="3 4">
    <name type="scientific">Araneus ventricosus</name>
    <name type="common">Orbweaver spider</name>
    <name type="synonym">Epeira ventricosa</name>
    <dbReference type="NCBI Taxonomy" id="182803"/>
    <lineage>
        <taxon>Eukaryota</taxon>
        <taxon>Metazoa</taxon>
        <taxon>Ecdysozoa</taxon>
        <taxon>Arthropoda</taxon>
        <taxon>Chelicerata</taxon>
        <taxon>Arachnida</taxon>
        <taxon>Araneae</taxon>
        <taxon>Araneomorphae</taxon>
        <taxon>Entelegynae</taxon>
        <taxon>Araneoidea</taxon>
        <taxon>Araneidae</taxon>
        <taxon>Araneus</taxon>
    </lineage>
</organism>
<dbReference type="OrthoDB" id="6158911at2759"/>
<dbReference type="EMBL" id="BGPR01065858">
    <property type="protein sequence ID" value="GBO40586.1"/>
    <property type="molecule type" value="Genomic_DNA"/>
</dbReference>
<dbReference type="InterPro" id="IPR043502">
    <property type="entry name" value="DNA/RNA_pol_sf"/>
</dbReference>
<sequence>MVWRKPNSELEMKNLTPSVKHGGGSQMVWGCDVKTLILGDFNAKSPIWGPTQSDKRGDRLMDLINQFDLTVVNDNNSLPSFVGHAGRSWIDLLLIKNFGINGISDWKIDDRTMFSDHQIMDFFLSPDSTERSFRTTKWSLDKIDFFEFKMYLSKFLDKCTEQSIDFEESIEYIQNGLIEICSKTKRKSKNKVKKNAIWWNIDLAIQRSKTRALRRRFQATRVMALRTKRQIIYKLELAKYTRSILEAKKNSFRNFLKSIVKTNTFDSFYRLIKDNFNLLGDLKCIELADGNFTTTFKQSMQTILFYHFPPLDHLQPRFVSFSDDFPAVSPEELKMVLKDISPNKAPGIDGLTHGVVGEMILTDLVRFTNIFNTCFERGIFPKCWKVTKVVLIPKEGKDLSQPSSYRPICLLPTWGKILDKVITQRLVYELETGQKLHRNQYGFRKGKSTALAMDHFLEFVKNAKTSKLVPLALSLDMSNAFNSVNWEDIIDCLIEDGISPYLINIIKDFLSERKIIDRENNIEYFYSKGIPQGSSLGPVLWLAIADRLLGRFEALGDKNPYLHCTMFADDILLLSAETASYKFTRNLEAPIRVIETWARDFGLAINPTKSKFIVFPIKREITHIPRLKINCKNVKCVKILKYLGISFDIRLNWLSHFDEIKKKVTNLQSKINRLSRATWGAAPPVVKEIYKVAIEKLILYGAEIWYDGTARCNKKLLQIQRLALLKIAKTYTTVSTEALQILTGCEPLDLLAERVHLKFKMFNKDFKVTIGSKDYSSSDFDNVNIFEFPPWDCLPFYWRACDIPLKETKNIFTDGSKLDARVGSGVVCLDQRDNILWQCEIRLNDEASVFLAEAYAIFMALQKTREDEAIGIYTDSQSVLRALESPRSYSKIIVDIKKLLRHRKYVKFYWVKAHIGTYGNELADVAAKEATRKNQIEQVLGIPKS</sequence>
<dbReference type="SUPFAM" id="SSF56219">
    <property type="entry name" value="DNase I-like"/>
    <property type="match status" value="1"/>
</dbReference>
<dbReference type="Pfam" id="PF00078">
    <property type="entry name" value="RVT_1"/>
    <property type="match status" value="1"/>
</dbReference>
<dbReference type="CDD" id="cd01650">
    <property type="entry name" value="RT_nLTR_like"/>
    <property type="match status" value="1"/>
</dbReference>
<dbReference type="InterPro" id="IPR036691">
    <property type="entry name" value="Endo/exonu/phosph_ase_sf"/>
</dbReference>
<dbReference type="GO" id="GO:0003676">
    <property type="term" value="F:nucleic acid binding"/>
    <property type="evidence" value="ECO:0007669"/>
    <property type="project" value="InterPro"/>
</dbReference>
<dbReference type="Gene3D" id="3.30.420.10">
    <property type="entry name" value="Ribonuclease H-like superfamily/Ribonuclease H"/>
    <property type="match status" value="1"/>
</dbReference>
<reference evidence="3 4" key="1">
    <citation type="journal article" date="2019" name="Sci. Rep.">
        <title>Orb-weaving spider Araneus ventricosus genome elucidates the spidroin gene catalogue.</title>
        <authorList>
            <person name="Kono N."/>
            <person name="Nakamura H."/>
            <person name="Ohtoshi R."/>
            <person name="Moran D.A.P."/>
            <person name="Shinohara A."/>
            <person name="Yoshida Y."/>
            <person name="Fujiwara M."/>
            <person name="Mori M."/>
            <person name="Tomita M."/>
            <person name="Arakawa K."/>
        </authorList>
    </citation>
    <scope>NUCLEOTIDE SEQUENCE [LARGE SCALE GENOMIC DNA]</scope>
</reference>
<evidence type="ECO:0000259" key="1">
    <source>
        <dbReference type="PROSITE" id="PS50878"/>
    </source>
</evidence>
<protein>
    <recommendedName>
        <fullName evidence="5">Retrovirus-related Pol polyprotein from type-1 retrotransposable element R1</fullName>
    </recommendedName>
</protein>
<dbReference type="AlphaFoldDB" id="A0A4Y2WUX3"/>
<dbReference type="PANTHER" id="PTHR19446">
    <property type="entry name" value="REVERSE TRANSCRIPTASES"/>
    <property type="match status" value="1"/>
</dbReference>
<dbReference type="InterPro" id="IPR000477">
    <property type="entry name" value="RT_dom"/>
</dbReference>
<dbReference type="PROSITE" id="PS50879">
    <property type="entry name" value="RNASE_H_1"/>
    <property type="match status" value="1"/>
</dbReference>
<dbReference type="InterPro" id="IPR012337">
    <property type="entry name" value="RNaseH-like_sf"/>
</dbReference>
<dbReference type="Proteomes" id="UP000499080">
    <property type="component" value="Unassembled WGS sequence"/>
</dbReference>
<evidence type="ECO:0000313" key="4">
    <source>
        <dbReference type="Proteomes" id="UP000499080"/>
    </source>
</evidence>
<dbReference type="PROSITE" id="PS50878">
    <property type="entry name" value="RT_POL"/>
    <property type="match status" value="1"/>
</dbReference>
<dbReference type="InterPro" id="IPR002156">
    <property type="entry name" value="RNaseH_domain"/>
</dbReference>
<proteinExistence type="predicted"/>
<dbReference type="Pfam" id="PF00075">
    <property type="entry name" value="RNase_H"/>
    <property type="match status" value="1"/>
</dbReference>
<dbReference type="GO" id="GO:0004523">
    <property type="term" value="F:RNA-DNA hybrid ribonuclease activity"/>
    <property type="evidence" value="ECO:0007669"/>
    <property type="project" value="InterPro"/>
</dbReference>
<keyword evidence="4" id="KW-1185">Reference proteome</keyword>
<accession>A0A4Y2WUX3</accession>
<evidence type="ECO:0000259" key="2">
    <source>
        <dbReference type="PROSITE" id="PS50879"/>
    </source>
</evidence>
<evidence type="ECO:0000313" key="3">
    <source>
        <dbReference type="EMBL" id="GBO40586.1"/>
    </source>
</evidence>
<dbReference type="InterPro" id="IPR005135">
    <property type="entry name" value="Endo/exonuclease/phosphatase"/>
</dbReference>